<comment type="catalytic activity">
    <reaction evidence="10 11">
        <text>tRNA(Arg) + L-arginine + ATP = L-arginyl-tRNA(Arg) + AMP + diphosphate</text>
        <dbReference type="Rhea" id="RHEA:20301"/>
        <dbReference type="Rhea" id="RHEA-COMP:9658"/>
        <dbReference type="Rhea" id="RHEA-COMP:9673"/>
        <dbReference type="ChEBI" id="CHEBI:30616"/>
        <dbReference type="ChEBI" id="CHEBI:32682"/>
        <dbReference type="ChEBI" id="CHEBI:33019"/>
        <dbReference type="ChEBI" id="CHEBI:78442"/>
        <dbReference type="ChEBI" id="CHEBI:78513"/>
        <dbReference type="ChEBI" id="CHEBI:456215"/>
        <dbReference type="EC" id="6.1.1.19"/>
    </reaction>
</comment>
<dbReference type="Pfam" id="PF05746">
    <property type="entry name" value="DALR_1"/>
    <property type="match status" value="1"/>
</dbReference>
<dbReference type="FunFam" id="3.40.50.620:FF:000062">
    <property type="entry name" value="Arginine--tRNA ligase"/>
    <property type="match status" value="1"/>
</dbReference>
<dbReference type="InterPro" id="IPR035684">
    <property type="entry name" value="ArgRS_core"/>
</dbReference>
<comment type="subcellular location">
    <subcellularLocation>
        <location evidence="1 11">Cytoplasm</location>
    </subcellularLocation>
</comment>
<keyword evidence="4 11" id="KW-0963">Cytoplasm</keyword>
<keyword evidence="5 11" id="KW-0436">Ligase</keyword>
<dbReference type="Proteomes" id="UP000622860">
    <property type="component" value="Unassembled WGS sequence"/>
</dbReference>
<feature type="domain" description="Arginyl tRNA synthetase N-terminal" evidence="14">
    <location>
        <begin position="9"/>
        <end position="95"/>
    </location>
</feature>
<name>A0A917HS72_9BACI</name>
<evidence type="ECO:0000256" key="1">
    <source>
        <dbReference type="ARBA" id="ARBA00004496"/>
    </source>
</evidence>
<dbReference type="InterPro" id="IPR009080">
    <property type="entry name" value="tRNAsynth_Ia_anticodon-bd"/>
</dbReference>
<evidence type="ECO:0000256" key="10">
    <source>
        <dbReference type="ARBA" id="ARBA00049339"/>
    </source>
</evidence>
<evidence type="ECO:0000313" key="16">
    <source>
        <dbReference type="Proteomes" id="UP000622860"/>
    </source>
</evidence>
<evidence type="ECO:0000256" key="11">
    <source>
        <dbReference type="HAMAP-Rule" id="MF_00123"/>
    </source>
</evidence>
<dbReference type="InterPro" id="IPR005148">
    <property type="entry name" value="Arg-tRNA-synth_N"/>
</dbReference>
<dbReference type="CDD" id="cd07956">
    <property type="entry name" value="Anticodon_Ia_Arg"/>
    <property type="match status" value="1"/>
</dbReference>
<dbReference type="InterPro" id="IPR001412">
    <property type="entry name" value="aa-tRNA-synth_I_CS"/>
</dbReference>
<dbReference type="Gene3D" id="3.40.50.620">
    <property type="entry name" value="HUPs"/>
    <property type="match status" value="1"/>
</dbReference>
<dbReference type="RefSeq" id="WP_188456866.1">
    <property type="nucleotide sequence ID" value="NZ_BMFR01000028.1"/>
</dbReference>
<sequence length="556" mass="62315">MNILAQTEETLKQEIAAAVINANLAAEEEIPDIILEKPKDKAHGDFASNIAMQLARIAKKAPRQIADEIVKSLDQSKASIDKVEIAGPGFINFFTKNDFLGELIPTIMTAGEAYGKTNTGNGEKIQVEFVSVNPTGDLHLGHARGAAFGDVLCNVLDTAGYDVEREYYINDAGNQIDNLALSVEARYLQALNKDAAMPEDGYHGSDIIEIGKTLALEYGDKWVNMEREERLAFFKEYGLDFELGKIKKDLADFGVAFDSWFSERSLYKEDKVTNALKTLEDGGYIYEKDGATWFRSTDFGDDKDRVLIKQDGTYTYLTPDIAYHQNKLERGFDKVINVWGADHHGYIPRMRAAIQALGYSRDKFEVKIIQMVNLFENGEKLRMSKRTGKAVALRELMEEVGVDAVRYFFVTRSNDSQLDFDLNLARSQSNDNPVFYVQYAHARICTMLKQAVEKGFAAEEKYDASLLTAEKEIDLLKKLGEFPQMIADAAEKHTPHKVTQYVFDLASLLHSFYNAEKVLDQGNPELTKARIALMKAVRITIANGLKLIGVTAPEKM</sequence>
<dbReference type="InterPro" id="IPR014729">
    <property type="entry name" value="Rossmann-like_a/b/a_fold"/>
</dbReference>
<reference evidence="15" key="1">
    <citation type="journal article" date="2014" name="Int. J. Syst. Evol. Microbiol.">
        <title>Complete genome sequence of Corynebacterium casei LMG S-19264T (=DSM 44701T), isolated from a smear-ripened cheese.</title>
        <authorList>
            <consortium name="US DOE Joint Genome Institute (JGI-PGF)"/>
            <person name="Walter F."/>
            <person name="Albersmeier A."/>
            <person name="Kalinowski J."/>
            <person name="Ruckert C."/>
        </authorList>
    </citation>
    <scope>NUCLEOTIDE SEQUENCE</scope>
    <source>
        <strain evidence="15">CGMCC 1.12754</strain>
    </source>
</reference>
<dbReference type="SUPFAM" id="SSF52374">
    <property type="entry name" value="Nucleotidylyl transferase"/>
    <property type="match status" value="1"/>
</dbReference>
<dbReference type="PANTHER" id="PTHR11956">
    <property type="entry name" value="ARGINYL-TRNA SYNTHETASE"/>
    <property type="match status" value="1"/>
</dbReference>
<dbReference type="HAMAP" id="MF_00123">
    <property type="entry name" value="Arg_tRNA_synth"/>
    <property type="match status" value="1"/>
</dbReference>
<feature type="short sequence motif" description="'HIGH' region" evidence="11">
    <location>
        <begin position="132"/>
        <end position="142"/>
    </location>
</feature>
<dbReference type="AlphaFoldDB" id="A0A917HS72"/>
<dbReference type="FunFam" id="3.30.1360.70:FF:000003">
    <property type="entry name" value="Arginine--tRNA ligase"/>
    <property type="match status" value="1"/>
</dbReference>
<dbReference type="Gene3D" id="1.10.730.10">
    <property type="entry name" value="Isoleucyl-tRNA Synthetase, Domain 1"/>
    <property type="match status" value="1"/>
</dbReference>
<evidence type="ECO:0000256" key="7">
    <source>
        <dbReference type="ARBA" id="ARBA00022840"/>
    </source>
</evidence>
<dbReference type="PRINTS" id="PR01038">
    <property type="entry name" value="TRNASYNTHARG"/>
</dbReference>
<dbReference type="SUPFAM" id="SSF55190">
    <property type="entry name" value="Arginyl-tRNA synthetase (ArgRS), N-terminal 'additional' domain"/>
    <property type="match status" value="1"/>
</dbReference>
<dbReference type="InterPro" id="IPR008909">
    <property type="entry name" value="DALR_anticod-bd"/>
</dbReference>
<accession>A0A917HS72</accession>
<evidence type="ECO:0000256" key="6">
    <source>
        <dbReference type="ARBA" id="ARBA00022741"/>
    </source>
</evidence>
<dbReference type="Pfam" id="PF00750">
    <property type="entry name" value="tRNA-synt_1d"/>
    <property type="match status" value="1"/>
</dbReference>
<dbReference type="EMBL" id="BMFR01000028">
    <property type="protein sequence ID" value="GGG87753.1"/>
    <property type="molecule type" value="Genomic_DNA"/>
</dbReference>
<evidence type="ECO:0000259" key="14">
    <source>
        <dbReference type="SMART" id="SM01016"/>
    </source>
</evidence>
<protein>
    <recommendedName>
        <fullName evidence="11">Arginine--tRNA ligase</fullName>
        <ecNumber evidence="11">6.1.1.19</ecNumber>
    </recommendedName>
    <alternativeName>
        <fullName evidence="11">Arginyl-tRNA synthetase</fullName>
        <shortName evidence="11">ArgRS</shortName>
    </alternativeName>
</protein>
<dbReference type="InterPro" id="IPR036695">
    <property type="entry name" value="Arg-tRNA-synth_N_sf"/>
</dbReference>
<evidence type="ECO:0000256" key="5">
    <source>
        <dbReference type="ARBA" id="ARBA00022598"/>
    </source>
</evidence>
<keyword evidence="8 11" id="KW-0648">Protein biosynthesis</keyword>
<dbReference type="SUPFAM" id="SSF47323">
    <property type="entry name" value="Anticodon-binding domain of a subclass of class I aminoacyl-tRNA synthetases"/>
    <property type="match status" value="1"/>
</dbReference>
<feature type="domain" description="DALR anticodon binding" evidence="13">
    <location>
        <begin position="437"/>
        <end position="556"/>
    </location>
</feature>
<evidence type="ECO:0000256" key="9">
    <source>
        <dbReference type="ARBA" id="ARBA00023146"/>
    </source>
</evidence>
<evidence type="ECO:0000259" key="13">
    <source>
        <dbReference type="SMART" id="SM00836"/>
    </source>
</evidence>
<keyword evidence="7 11" id="KW-0067">ATP-binding</keyword>
<keyword evidence="16" id="KW-1185">Reference proteome</keyword>
<dbReference type="NCBIfam" id="TIGR00456">
    <property type="entry name" value="argS"/>
    <property type="match status" value="1"/>
</dbReference>
<dbReference type="GO" id="GO:0004814">
    <property type="term" value="F:arginine-tRNA ligase activity"/>
    <property type="evidence" value="ECO:0007669"/>
    <property type="project" value="UniProtKB-UniRule"/>
</dbReference>
<gene>
    <name evidence="15" type="primary">argS2</name>
    <name evidence="11" type="synonym">argS</name>
    <name evidence="15" type="ORF">GCM10011398_37070</name>
</gene>
<evidence type="ECO:0000256" key="4">
    <source>
        <dbReference type="ARBA" id="ARBA00022490"/>
    </source>
</evidence>
<keyword evidence="9 11" id="KW-0030">Aminoacyl-tRNA synthetase</keyword>
<evidence type="ECO:0000256" key="12">
    <source>
        <dbReference type="RuleBase" id="RU363038"/>
    </source>
</evidence>
<dbReference type="SMART" id="SM01016">
    <property type="entry name" value="Arg_tRNA_synt_N"/>
    <property type="match status" value="1"/>
</dbReference>
<evidence type="ECO:0000313" key="15">
    <source>
        <dbReference type="EMBL" id="GGG87753.1"/>
    </source>
</evidence>
<dbReference type="GO" id="GO:0005737">
    <property type="term" value="C:cytoplasm"/>
    <property type="evidence" value="ECO:0007669"/>
    <property type="project" value="UniProtKB-SubCell"/>
</dbReference>
<dbReference type="EC" id="6.1.1.19" evidence="11"/>
<dbReference type="PROSITE" id="PS00178">
    <property type="entry name" value="AA_TRNA_LIGASE_I"/>
    <property type="match status" value="1"/>
</dbReference>
<evidence type="ECO:0000256" key="2">
    <source>
        <dbReference type="ARBA" id="ARBA00005594"/>
    </source>
</evidence>
<comment type="caution">
    <text evidence="15">The sequence shown here is derived from an EMBL/GenBank/DDBJ whole genome shotgun (WGS) entry which is preliminary data.</text>
</comment>
<dbReference type="SMART" id="SM00836">
    <property type="entry name" value="DALR_1"/>
    <property type="match status" value="1"/>
</dbReference>
<reference evidence="15" key="2">
    <citation type="submission" date="2020-09" db="EMBL/GenBank/DDBJ databases">
        <authorList>
            <person name="Sun Q."/>
            <person name="Zhou Y."/>
        </authorList>
    </citation>
    <scope>NUCLEOTIDE SEQUENCE</scope>
    <source>
        <strain evidence="15">CGMCC 1.12754</strain>
    </source>
</reference>
<keyword evidence="6 11" id="KW-0547">Nucleotide-binding</keyword>
<comment type="subunit">
    <text evidence="3 11">Monomer.</text>
</comment>
<evidence type="ECO:0000256" key="3">
    <source>
        <dbReference type="ARBA" id="ARBA00011245"/>
    </source>
</evidence>
<dbReference type="FunFam" id="1.10.730.10:FF:000008">
    <property type="entry name" value="Arginine--tRNA ligase"/>
    <property type="match status" value="1"/>
</dbReference>
<comment type="similarity">
    <text evidence="2 11 12">Belongs to the class-I aminoacyl-tRNA synthetase family.</text>
</comment>
<dbReference type="Pfam" id="PF03485">
    <property type="entry name" value="Arg_tRNA_synt_N"/>
    <property type="match status" value="1"/>
</dbReference>
<evidence type="ECO:0000256" key="8">
    <source>
        <dbReference type="ARBA" id="ARBA00022917"/>
    </source>
</evidence>
<dbReference type="GO" id="GO:0006420">
    <property type="term" value="P:arginyl-tRNA aminoacylation"/>
    <property type="evidence" value="ECO:0007669"/>
    <property type="project" value="UniProtKB-UniRule"/>
</dbReference>
<dbReference type="GO" id="GO:0005524">
    <property type="term" value="F:ATP binding"/>
    <property type="evidence" value="ECO:0007669"/>
    <property type="project" value="UniProtKB-UniRule"/>
</dbReference>
<proteinExistence type="inferred from homology"/>
<dbReference type="Gene3D" id="3.30.1360.70">
    <property type="entry name" value="Arginyl tRNA synthetase N-terminal domain"/>
    <property type="match status" value="1"/>
</dbReference>
<dbReference type="InterPro" id="IPR001278">
    <property type="entry name" value="Arg-tRNA-ligase"/>
</dbReference>
<organism evidence="15 16">
    <name type="scientific">Virgibacillus oceani</name>
    <dbReference type="NCBI Taxonomy" id="1479511"/>
    <lineage>
        <taxon>Bacteria</taxon>
        <taxon>Bacillati</taxon>
        <taxon>Bacillota</taxon>
        <taxon>Bacilli</taxon>
        <taxon>Bacillales</taxon>
        <taxon>Bacillaceae</taxon>
        <taxon>Virgibacillus</taxon>
    </lineage>
</organism>
<dbReference type="CDD" id="cd00671">
    <property type="entry name" value="ArgRS_core"/>
    <property type="match status" value="1"/>
</dbReference>
<dbReference type="PANTHER" id="PTHR11956:SF5">
    <property type="entry name" value="ARGININE--TRNA LIGASE, CYTOPLASMIC"/>
    <property type="match status" value="1"/>
</dbReference>